<dbReference type="InterPro" id="IPR029063">
    <property type="entry name" value="SAM-dependent_MTases_sf"/>
</dbReference>
<evidence type="ECO:0000313" key="3">
    <source>
        <dbReference type="EMBL" id="CAB4745481.1"/>
    </source>
</evidence>
<organism evidence="3">
    <name type="scientific">freshwater metagenome</name>
    <dbReference type="NCBI Taxonomy" id="449393"/>
    <lineage>
        <taxon>unclassified sequences</taxon>
        <taxon>metagenomes</taxon>
        <taxon>ecological metagenomes</taxon>
    </lineage>
</organism>
<dbReference type="InterPro" id="IPR041698">
    <property type="entry name" value="Methyltransf_25"/>
</dbReference>
<dbReference type="PANTHER" id="PTHR13627:SF31">
    <property type="entry name" value="RIBITOL 5-PHOSPHATE TRANSFERASE FKRP"/>
    <property type="match status" value="1"/>
</dbReference>
<feature type="region of interest" description="Disordered" evidence="1">
    <location>
        <begin position="498"/>
        <end position="518"/>
    </location>
</feature>
<dbReference type="Pfam" id="PF13649">
    <property type="entry name" value="Methyltransf_25"/>
    <property type="match status" value="1"/>
</dbReference>
<protein>
    <submittedName>
        <fullName evidence="3">Unannotated protein</fullName>
    </submittedName>
</protein>
<dbReference type="CDD" id="cd02440">
    <property type="entry name" value="AdoMet_MTases"/>
    <property type="match status" value="1"/>
</dbReference>
<reference evidence="3" key="1">
    <citation type="submission" date="2020-05" db="EMBL/GenBank/DDBJ databases">
        <authorList>
            <person name="Chiriac C."/>
            <person name="Salcher M."/>
            <person name="Ghai R."/>
            <person name="Kavagutti S V."/>
        </authorList>
    </citation>
    <scope>NUCLEOTIDE SEQUENCE</scope>
</reference>
<feature type="region of interest" description="Disordered" evidence="1">
    <location>
        <begin position="320"/>
        <end position="340"/>
    </location>
</feature>
<evidence type="ECO:0000259" key="2">
    <source>
        <dbReference type="Pfam" id="PF13649"/>
    </source>
</evidence>
<feature type="domain" description="Methyltransferase" evidence="2">
    <location>
        <begin position="352"/>
        <end position="407"/>
    </location>
</feature>
<gene>
    <name evidence="3" type="ORF">UFOPK2761_01628</name>
</gene>
<sequence>MLDLRVLRVDADGVGLVALGSDRVVDVLFDGRRIWSFWVRRDTSRGGVGGLAGGLGRSITWPPAMRPHLVGTGSVTLREHVSGADVWSGEVVFTDDARRVEFVDRQGHPISLDKSDRFSPVFAERTAADLDPLLDAMGELLDVLAAHGVAAFPAYGTLLGAVREGDFLGHDSDADLGYVSSHSSPVDVVRESFRLQRAVAERGWATYRYSGLAFRVEVVEADGATRFLDVFGGFLDGGRLYLMGEVGHPFEREWLLPLGRTTLRGREYPAPARPEKLLEVMYGPSWQVPDPAFKFETPRQVTELLNQWFRGTGHARRDWERRAAQRRRRPVPKGSSALAKQLRRAEAPGTLVLDVGAGRGRDALWLARQGHPTLAYDFAPRGLQKAQRTAARRELPLEVRALNLDEWRWVLSEGARVSRLPEGPRAMLARHVLDATDEFGRQSLGRLASMTLRGGGRLYVQTWTGRGRGGAGLVPMKVARVQKLLERHGGTVLDVAEAPAGGADGGKGSVGKVVAQWD</sequence>
<proteinExistence type="predicted"/>
<dbReference type="AlphaFoldDB" id="A0A6J6TDJ4"/>
<name>A0A6J6TDJ4_9ZZZZ</name>
<dbReference type="SUPFAM" id="SSF53335">
    <property type="entry name" value="S-adenosyl-L-methionine-dependent methyltransferases"/>
    <property type="match status" value="1"/>
</dbReference>
<accession>A0A6J6TDJ4</accession>
<dbReference type="Gene3D" id="3.40.50.150">
    <property type="entry name" value="Vaccinia Virus protein VP39"/>
    <property type="match status" value="1"/>
</dbReference>
<evidence type="ECO:0000256" key="1">
    <source>
        <dbReference type="SAM" id="MobiDB-lite"/>
    </source>
</evidence>
<dbReference type="InterPro" id="IPR052613">
    <property type="entry name" value="LicD_transferase"/>
</dbReference>
<dbReference type="EMBL" id="CAEZYQ010000011">
    <property type="protein sequence ID" value="CAB4745481.1"/>
    <property type="molecule type" value="Genomic_DNA"/>
</dbReference>
<dbReference type="PANTHER" id="PTHR13627">
    <property type="entry name" value="FUKUTIN RELATED PROTEIN"/>
    <property type="match status" value="1"/>
</dbReference>